<organism evidence="1 2">
    <name type="scientific">Portunus trituberculatus</name>
    <name type="common">Swimming crab</name>
    <name type="synonym">Neptunus trituberculatus</name>
    <dbReference type="NCBI Taxonomy" id="210409"/>
    <lineage>
        <taxon>Eukaryota</taxon>
        <taxon>Metazoa</taxon>
        <taxon>Ecdysozoa</taxon>
        <taxon>Arthropoda</taxon>
        <taxon>Crustacea</taxon>
        <taxon>Multicrustacea</taxon>
        <taxon>Malacostraca</taxon>
        <taxon>Eumalacostraca</taxon>
        <taxon>Eucarida</taxon>
        <taxon>Decapoda</taxon>
        <taxon>Pleocyemata</taxon>
        <taxon>Brachyura</taxon>
        <taxon>Eubrachyura</taxon>
        <taxon>Portunoidea</taxon>
        <taxon>Portunidae</taxon>
        <taxon>Portuninae</taxon>
        <taxon>Portunus</taxon>
    </lineage>
</organism>
<dbReference type="Proteomes" id="UP000324222">
    <property type="component" value="Unassembled WGS sequence"/>
</dbReference>
<reference evidence="1 2" key="1">
    <citation type="submission" date="2019-05" db="EMBL/GenBank/DDBJ databases">
        <title>Another draft genome of Portunus trituberculatus and its Hox gene families provides insights of decapod evolution.</title>
        <authorList>
            <person name="Jeong J.-H."/>
            <person name="Song I."/>
            <person name="Kim S."/>
            <person name="Choi T."/>
            <person name="Kim D."/>
            <person name="Ryu S."/>
            <person name="Kim W."/>
        </authorList>
    </citation>
    <scope>NUCLEOTIDE SEQUENCE [LARGE SCALE GENOMIC DNA]</scope>
    <source>
        <tissue evidence="1">Muscle</tissue>
    </source>
</reference>
<keyword evidence="2" id="KW-1185">Reference proteome</keyword>
<accession>A0A5B7I126</accession>
<sequence>MGVSRVAKGRIQGLIRAGIGAKGEFKCQRVPGVPWSARGYHDLSKYHGSAGKWKEAPRNAKECQGMPCSAN</sequence>
<dbReference type="EMBL" id="VSRR010038915">
    <property type="protein sequence ID" value="MPC74434.1"/>
    <property type="molecule type" value="Genomic_DNA"/>
</dbReference>
<evidence type="ECO:0000313" key="2">
    <source>
        <dbReference type="Proteomes" id="UP000324222"/>
    </source>
</evidence>
<evidence type="ECO:0000313" key="1">
    <source>
        <dbReference type="EMBL" id="MPC74434.1"/>
    </source>
</evidence>
<name>A0A5B7I126_PORTR</name>
<gene>
    <name evidence="1" type="ORF">E2C01_068792</name>
</gene>
<proteinExistence type="predicted"/>
<dbReference type="AlphaFoldDB" id="A0A5B7I126"/>
<comment type="caution">
    <text evidence="1">The sequence shown here is derived from an EMBL/GenBank/DDBJ whole genome shotgun (WGS) entry which is preliminary data.</text>
</comment>
<protein>
    <submittedName>
        <fullName evidence="1">Uncharacterized protein</fullName>
    </submittedName>
</protein>